<protein>
    <recommendedName>
        <fullName evidence="4">3-beta hydroxysteroid dehydrogenase/isomerase domain-containing protein</fullName>
    </recommendedName>
</protein>
<evidence type="ECO:0008006" key="4">
    <source>
        <dbReference type="Google" id="ProtNLM"/>
    </source>
</evidence>
<feature type="compositionally biased region" description="Basic and acidic residues" evidence="1">
    <location>
        <begin position="111"/>
        <end position="121"/>
    </location>
</feature>
<name>A0AAD7DBW2_MYCRO</name>
<comment type="caution">
    <text evidence="2">The sequence shown here is derived from an EMBL/GenBank/DDBJ whole genome shotgun (WGS) entry which is preliminary data.</text>
</comment>
<dbReference type="SUPFAM" id="SSF51735">
    <property type="entry name" value="NAD(P)-binding Rossmann-fold domains"/>
    <property type="match status" value="2"/>
</dbReference>
<dbReference type="Proteomes" id="UP001221757">
    <property type="component" value="Unassembled WGS sequence"/>
</dbReference>
<sequence>MGLVEHSSRRNCGHRDPSGLRRSDSRYLDSTARGAKADHLNSSYASYGNLKRFETVKITDISQDQFPKALVDVDAIIHTASPLPGRAEPAVLLETAVEGTLNVMAQAEKAGLDSNHDEPKGQLHQSRRASPKLSGLDGFVKWHPDWKLNPVTQEIALAGDNQMEWVDRHPHVEVITRARFSSSRSQPHRAQPFTPHFHLPAPDFGALSTNALFYNLLFSGGVFPTFSTFYTIDVRDAAHWQAHVRALNARSTVEVGRKRIVLSSPYGWPFRQIIDFIAAQRPALKDRLITATVPVAQSINVLPMDFGRVEQVLEMKVADLHTTEQTMLDTVDTLLEAEDRCRSMAHAIRKPAIL</sequence>
<evidence type="ECO:0000313" key="2">
    <source>
        <dbReference type="EMBL" id="KAJ7687846.1"/>
    </source>
</evidence>
<evidence type="ECO:0000313" key="3">
    <source>
        <dbReference type="Proteomes" id="UP001221757"/>
    </source>
</evidence>
<dbReference type="AlphaFoldDB" id="A0AAD7DBW2"/>
<gene>
    <name evidence="2" type="ORF">B0H17DRAFT_1136017</name>
</gene>
<dbReference type="EMBL" id="JARKIE010000084">
    <property type="protein sequence ID" value="KAJ7687846.1"/>
    <property type="molecule type" value="Genomic_DNA"/>
</dbReference>
<accession>A0AAD7DBW2</accession>
<dbReference type="InterPro" id="IPR036291">
    <property type="entry name" value="NAD(P)-bd_dom_sf"/>
</dbReference>
<evidence type="ECO:0000256" key="1">
    <source>
        <dbReference type="SAM" id="MobiDB-lite"/>
    </source>
</evidence>
<feature type="region of interest" description="Disordered" evidence="1">
    <location>
        <begin position="111"/>
        <end position="132"/>
    </location>
</feature>
<feature type="region of interest" description="Disordered" evidence="1">
    <location>
        <begin position="1"/>
        <end position="25"/>
    </location>
</feature>
<keyword evidence="3" id="KW-1185">Reference proteome</keyword>
<proteinExistence type="predicted"/>
<feature type="compositionally biased region" description="Basic and acidic residues" evidence="1">
    <location>
        <begin position="13"/>
        <end position="25"/>
    </location>
</feature>
<dbReference type="Gene3D" id="3.40.50.720">
    <property type="entry name" value="NAD(P)-binding Rossmann-like Domain"/>
    <property type="match status" value="2"/>
</dbReference>
<organism evidence="2 3">
    <name type="scientific">Mycena rosella</name>
    <name type="common">Pink bonnet</name>
    <name type="synonym">Agaricus rosellus</name>
    <dbReference type="NCBI Taxonomy" id="1033263"/>
    <lineage>
        <taxon>Eukaryota</taxon>
        <taxon>Fungi</taxon>
        <taxon>Dikarya</taxon>
        <taxon>Basidiomycota</taxon>
        <taxon>Agaricomycotina</taxon>
        <taxon>Agaricomycetes</taxon>
        <taxon>Agaricomycetidae</taxon>
        <taxon>Agaricales</taxon>
        <taxon>Marasmiineae</taxon>
        <taxon>Mycenaceae</taxon>
        <taxon>Mycena</taxon>
    </lineage>
</organism>
<reference evidence="2" key="1">
    <citation type="submission" date="2023-03" db="EMBL/GenBank/DDBJ databases">
        <title>Massive genome expansion in bonnet fungi (Mycena s.s.) driven by repeated elements and novel gene families across ecological guilds.</title>
        <authorList>
            <consortium name="Lawrence Berkeley National Laboratory"/>
            <person name="Harder C.B."/>
            <person name="Miyauchi S."/>
            <person name="Viragh M."/>
            <person name="Kuo A."/>
            <person name="Thoen E."/>
            <person name="Andreopoulos B."/>
            <person name="Lu D."/>
            <person name="Skrede I."/>
            <person name="Drula E."/>
            <person name="Henrissat B."/>
            <person name="Morin E."/>
            <person name="Kohler A."/>
            <person name="Barry K."/>
            <person name="LaButti K."/>
            <person name="Morin E."/>
            <person name="Salamov A."/>
            <person name="Lipzen A."/>
            <person name="Mereny Z."/>
            <person name="Hegedus B."/>
            <person name="Baldrian P."/>
            <person name="Stursova M."/>
            <person name="Weitz H."/>
            <person name="Taylor A."/>
            <person name="Grigoriev I.V."/>
            <person name="Nagy L.G."/>
            <person name="Martin F."/>
            <person name="Kauserud H."/>
        </authorList>
    </citation>
    <scope>NUCLEOTIDE SEQUENCE</scope>
    <source>
        <strain evidence="2">CBHHK067</strain>
    </source>
</reference>